<accession>U4VDP3</accession>
<organism evidence="2 3">
    <name type="scientific">Brucella intermedia 229E</name>
    <dbReference type="NCBI Taxonomy" id="1337887"/>
    <lineage>
        <taxon>Bacteria</taxon>
        <taxon>Pseudomonadati</taxon>
        <taxon>Pseudomonadota</taxon>
        <taxon>Alphaproteobacteria</taxon>
        <taxon>Hyphomicrobiales</taxon>
        <taxon>Brucellaceae</taxon>
        <taxon>Brucella/Ochrobactrum group</taxon>
        <taxon>Brucella</taxon>
    </lineage>
</organism>
<reference evidence="2 3" key="1">
    <citation type="journal article" date="2014" name="FEMS Microbiol. Lett.">
        <title>Genome sequencing analysis reveals virulence-related gene content of Ochrobactrum intermedium strain 229E, a urease-positive strain isolated from the human gastric niche.</title>
        <authorList>
            <person name="Kulkarni G.J."/>
            <person name="Shetty S."/>
            <person name="Dharne M.S."/>
            <person name="Shouche Y.S."/>
        </authorList>
    </citation>
    <scope>NUCLEOTIDE SEQUENCE [LARGE SCALE GENOMIC DNA]</scope>
    <source>
        <strain evidence="2 3">229E</strain>
    </source>
</reference>
<protein>
    <submittedName>
        <fullName evidence="2">Uncharacterized protein</fullName>
    </submittedName>
</protein>
<dbReference type="EMBL" id="ASXJ01000221">
    <property type="protein sequence ID" value="ERM00911.1"/>
    <property type="molecule type" value="Genomic_DNA"/>
</dbReference>
<keyword evidence="1" id="KW-0472">Membrane</keyword>
<proteinExistence type="predicted"/>
<evidence type="ECO:0000313" key="2">
    <source>
        <dbReference type="EMBL" id="ERM00911.1"/>
    </source>
</evidence>
<comment type="caution">
    <text evidence="2">The sequence shown here is derived from an EMBL/GenBank/DDBJ whole genome shotgun (WGS) entry which is preliminary data.</text>
</comment>
<gene>
    <name evidence="2" type="ORF">Q644_24275</name>
</gene>
<dbReference type="PATRIC" id="fig|1337887.3.peg.3727"/>
<sequence length="53" mass="5983">MNILAPLGLALTEVPMGSFIYGHIEWIFWAFMALAAAIVITVFFYYDGNGNRR</sequence>
<dbReference type="AlphaFoldDB" id="U4VDP3"/>
<evidence type="ECO:0000313" key="3">
    <source>
        <dbReference type="Proteomes" id="UP000016842"/>
    </source>
</evidence>
<name>U4VDP3_9HYPH</name>
<evidence type="ECO:0000256" key="1">
    <source>
        <dbReference type="SAM" id="Phobius"/>
    </source>
</evidence>
<keyword evidence="1" id="KW-1133">Transmembrane helix</keyword>
<dbReference type="Proteomes" id="UP000016842">
    <property type="component" value="Unassembled WGS sequence"/>
</dbReference>
<feature type="transmembrane region" description="Helical" evidence="1">
    <location>
        <begin position="26"/>
        <end position="46"/>
    </location>
</feature>
<keyword evidence="1" id="KW-0812">Transmembrane</keyword>